<proteinExistence type="predicted"/>
<evidence type="ECO:0000313" key="2">
    <source>
        <dbReference type="EMBL" id="CAD8061860.1"/>
    </source>
</evidence>
<dbReference type="AlphaFoldDB" id="A0A8S1L1P8"/>
<protein>
    <recommendedName>
        <fullName evidence="4">WD40 repeat-containing protein</fullName>
    </recommendedName>
</protein>
<dbReference type="OrthoDB" id="308556at2759"/>
<keyword evidence="3" id="KW-1185">Reference proteome</keyword>
<dbReference type="PANTHER" id="PTHR19920">
    <property type="entry name" value="WD40 PROTEIN CIAO1"/>
    <property type="match status" value="1"/>
</dbReference>
<dbReference type="PROSITE" id="PS50294">
    <property type="entry name" value="WD_REPEATS_REGION"/>
    <property type="match status" value="2"/>
</dbReference>
<dbReference type="PANTHER" id="PTHR19920:SF0">
    <property type="entry name" value="CYTOSOLIC IRON-SULFUR PROTEIN ASSEMBLY PROTEIN CIAO1-RELATED"/>
    <property type="match status" value="1"/>
</dbReference>
<gene>
    <name evidence="2" type="ORF">PSON_ATCC_30995.1.T0160017</name>
</gene>
<dbReference type="InterPro" id="IPR001680">
    <property type="entry name" value="WD40_rpt"/>
</dbReference>
<accession>A0A8S1L1P8</accession>
<dbReference type="Proteomes" id="UP000692954">
    <property type="component" value="Unassembled WGS sequence"/>
</dbReference>
<comment type="caution">
    <text evidence="2">The sequence shown here is derived from an EMBL/GenBank/DDBJ whole genome shotgun (WGS) entry which is preliminary data.</text>
</comment>
<dbReference type="SMART" id="SM00320">
    <property type="entry name" value="WD40"/>
    <property type="match status" value="3"/>
</dbReference>
<reference evidence="2" key="1">
    <citation type="submission" date="2021-01" db="EMBL/GenBank/DDBJ databases">
        <authorList>
            <consortium name="Genoscope - CEA"/>
            <person name="William W."/>
        </authorList>
    </citation>
    <scope>NUCLEOTIDE SEQUENCE</scope>
</reference>
<sequence>MLKFRLPEVIESNCRRREDSKTIIGSHNGKQRQIVIIFRESATQVNLNSNIIINHSTISLINTKTIFLSINIEQFNQIRQQMLSIAINKDCSILIAGCKKEIKVFEWKQEVLKQTQLLSEHQGDVFTLNFMKKSNHFISGSEDQSIIIWSVNQSNKWICQQRLNQHNGWIYCLVLNNNEDLIISGSRDCAIKFWTKQNQWLCEQTITDHTNYVLGLSLNQQQNKLISCGYDALILIIVQSQQDSKWIVIQKINIETFVSRICFINDNVFIFQPDEIEQMYVYEINNTNKQYLKTQDIFVKGGSSDSLLFSLQFIKSKCLLVNRNDKYVNLIRAKENGEYQIEQVIEFGHINLFGCMSDDGEYLITWDQGSKEIQIRNYNEI</sequence>
<dbReference type="PROSITE" id="PS50082">
    <property type="entry name" value="WD_REPEATS_2"/>
    <property type="match status" value="2"/>
</dbReference>
<feature type="repeat" description="WD" evidence="1">
    <location>
        <begin position="118"/>
        <end position="152"/>
    </location>
</feature>
<keyword evidence="1" id="KW-0853">WD repeat</keyword>
<dbReference type="Pfam" id="PF00400">
    <property type="entry name" value="WD40"/>
    <property type="match status" value="3"/>
</dbReference>
<name>A0A8S1L1P8_9CILI</name>
<dbReference type="GO" id="GO:0097361">
    <property type="term" value="C:cytosolic [4Fe-4S] assembly targeting complex"/>
    <property type="evidence" value="ECO:0007669"/>
    <property type="project" value="TreeGrafter"/>
</dbReference>
<feature type="repeat" description="WD" evidence="1">
    <location>
        <begin position="163"/>
        <end position="194"/>
    </location>
</feature>
<organism evidence="2 3">
    <name type="scientific">Paramecium sonneborni</name>
    <dbReference type="NCBI Taxonomy" id="65129"/>
    <lineage>
        <taxon>Eukaryota</taxon>
        <taxon>Sar</taxon>
        <taxon>Alveolata</taxon>
        <taxon>Ciliophora</taxon>
        <taxon>Intramacronucleata</taxon>
        <taxon>Oligohymenophorea</taxon>
        <taxon>Peniculida</taxon>
        <taxon>Parameciidae</taxon>
        <taxon>Paramecium</taxon>
    </lineage>
</organism>
<dbReference type="GO" id="GO:0016226">
    <property type="term" value="P:iron-sulfur cluster assembly"/>
    <property type="evidence" value="ECO:0007669"/>
    <property type="project" value="TreeGrafter"/>
</dbReference>
<evidence type="ECO:0008006" key="4">
    <source>
        <dbReference type="Google" id="ProtNLM"/>
    </source>
</evidence>
<dbReference type="EMBL" id="CAJJDN010000016">
    <property type="protein sequence ID" value="CAD8061860.1"/>
    <property type="molecule type" value="Genomic_DNA"/>
</dbReference>
<evidence type="ECO:0000313" key="3">
    <source>
        <dbReference type="Proteomes" id="UP000692954"/>
    </source>
</evidence>
<evidence type="ECO:0000256" key="1">
    <source>
        <dbReference type="PROSITE-ProRule" id="PRU00221"/>
    </source>
</evidence>